<evidence type="ECO:0000313" key="2">
    <source>
        <dbReference type="Proteomes" id="UP000320811"/>
    </source>
</evidence>
<organism evidence="1 2">
    <name type="scientific">Chitinophaga polysaccharea</name>
    <dbReference type="NCBI Taxonomy" id="1293035"/>
    <lineage>
        <taxon>Bacteria</taxon>
        <taxon>Pseudomonadati</taxon>
        <taxon>Bacteroidota</taxon>
        <taxon>Chitinophagia</taxon>
        <taxon>Chitinophagales</taxon>
        <taxon>Chitinophagaceae</taxon>
        <taxon>Chitinophaga</taxon>
    </lineage>
</organism>
<protein>
    <submittedName>
        <fullName evidence="1">WG repeat protein</fullName>
    </submittedName>
</protein>
<reference evidence="1 2" key="1">
    <citation type="submission" date="2019-06" db="EMBL/GenBank/DDBJ databases">
        <title>Sorghum-associated microbial communities from plants grown in Nebraska, USA.</title>
        <authorList>
            <person name="Schachtman D."/>
        </authorList>
    </citation>
    <scope>NUCLEOTIDE SEQUENCE [LARGE SCALE GENOMIC DNA]</scope>
    <source>
        <strain evidence="1 2">1209</strain>
    </source>
</reference>
<evidence type="ECO:0000313" key="1">
    <source>
        <dbReference type="EMBL" id="TWF39739.1"/>
    </source>
</evidence>
<proteinExistence type="predicted"/>
<comment type="caution">
    <text evidence="1">The sequence shown here is derived from an EMBL/GenBank/DDBJ whole genome shotgun (WGS) entry which is preliminary data.</text>
</comment>
<sequence>MVLLAACKVKTEPSEELKAFVKQFDGKTLAAAKEELQKESERIDHFIKFMSRMGEDKENGYTGKEDTVAPYQLKPVEAFTSGYAAYLEGLGLTQEVRYPNSMLEANNAMRDNDNYDLEAPDVIAEKIFFADGTTKSESYTLDGSTPIPSPKTIDSALATVSYSYPVKMTVLKLDKSHSTATFKGATIKIDEMKDNQLRLLMGDSAYKNYLYIEAFNQDGKPLDYISRNNSSGHDPDDMTKLLKTYNNILQQLVKKIDNGRFKDIHALQEAMLDEMPGGTPFDAGRGGYTQGYYKGKVAGVRVYMAETRVEVKKKMMLKNLSPNYAGLYLVKDAKSDQYGFMDASGKFVIPPTHKEMTAINPFFFSSSDYDGYYYYRLDTATRQLVKLDLVAKEFSPQLAMVMKNEEGGGKGLMDGNGKLVIPMVYDDIMKDGKEPVLYANKSEPDGPLQGICSLYDYQGQLLTPTSYYTNGNTYSDGLLLVYDKTNHYYFLDNKGKKVIDLKGYQDVAPFADGFAKVRNTHFDFGFINTHGQAVIPCMYATARPFNEGVTLVTKKVNGDTEVGLINTKNEVVVPFSAASYDIDGKGAKMVYTIGEKKYNAKGGLMP</sequence>
<dbReference type="Proteomes" id="UP000320811">
    <property type="component" value="Unassembled WGS sequence"/>
</dbReference>
<keyword evidence="2" id="KW-1185">Reference proteome</keyword>
<accession>A0A561PNQ7</accession>
<dbReference type="Pfam" id="PF14903">
    <property type="entry name" value="WG_beta_rep"/>
    <property type="match status" value="4"/>
</dbReference>
<name>A0A561PNQ7_9BACT</name>
<dbReference type="AlphaFoldDB" id="A0A561PNQ7"/>
<dbReference type="PANTHER" id="PTHR37841:SF1">
    <property type="entry name" value="DUF3298 DOMAIN-CONTAINING PROTEIN"/>
    <property type="match status" value="1"/>
</dbReference>
<dbReference type="InterPro" id="IPR032774">
    <property type="entry name" value="WG_beta_rep"/>
</dbReference>
<gene>
    <name evidence="1" type="ORF">FHW36_105178</name>
</gene>
<dbReference type="PANTHER" id="PTHR37841">
    <property type="entry name" value="GLR2918 PROTEIN"/>
    <property type="match status" value="1"/>
</dbReference>
<dbReference type="EMBL" id="VIWO01000005">
    <property type="protein sequence ID" value="TWF39739.1"/>
    <property type="molecule type" value="Genomic_DNA"/>
</dbReference>